<dbReference type="PANTHER" id="PTHR11851">
    <property type="entry name" value="METALLOPROTEASE"/>
    <property type="match status" value="1"/>
</dbReference>
<dbReference type="Gene3D" id="3.30.830.10">
    <property type="entry name" value="Metalloenzyme, LuxS/M16 peptidase-like"/>
    <property type="match status" value="2"/>
</dbReference>
<evidence type="ECO:0000313" key="3">
    <source>
        <dbReference type="EMBL" id="HGD13873.1"/>
    </source>
</evidence>
<proteinExistence type="predicted"/>
<dbReference type="AlphaFoldDB" id="A0A7V3PV01"/>
<dbReference type="EMBL" id="DTMZ01000183">
    <property type="protein sequence ID" value="HGD13873.1"/>
    <property type="molecule type" value="Genomic_DNA"/>
</dbReference>
<dbReference type="Pfam" id="PF00675">
    <property type="entry name" value="Peptidase_M16"/>
    <property type="match status" value="1"/>
</dbReference>
<dbReference type="InterPro" id="IPR011249">
    <property type="entry name" value="Metalloenz_LuxS/M16"/>
</dbReference>
<protein>
    <submittedName>
        <fullName evidence="3">Insulinase family protein</fullName>
    </submittedName>
</protein>
<comment type="caution">
    <text evidence="3">The sequence shown here is derived from an EMBL/GenBank/DDBJ whole genome shotgun (WGS) entry which is preliminary data.</text>
</comment>
<evidence type="ECO:0000259" key="2">
    <source>
        <dbReference type="Pfam" id="PF05193"/>
    </source>
</evidence>
<feature type="domain" description="Peptidase M16 N-terminal" evidence="1">
    <location>
        <begin position="36"/>
        <end position="174"/>
    </location>
</feature>
<name>A0A7V3PV01_UNCW3</name>
<accession>A0A7V3PV01</accession>
<dbReference type="InterPro" id="IPR011765">
    <property type="entry name" value="Pept_M16_N"/>
</dbReference>
<dbReference type="InterPro" id="IPR050361">
    <property type="entry name" value="MPP/UQCRC_Complex"/>
</dbReference>
<dbReference type="GO" id="GO:0046872">
    <property type="term" value="F:metal ion binding"/>
    <property type="evidence" value="ECO:0007669"/>
    <property type="project" value="InterPro"/>
</dbReference>
<evidence type="ECO:0000259" key="1">
    <source>
        <dbReference type="Pfam" id="PF00675"/>
    </source>
</evidence>
<reference evidence="3" key="1">
    <citation type="journal article" date="2020" name="mSystems">
        <title>Genome- and Community-Level Interaction Insights into Carbon Utilization and Element Cycling Functions of Hydrothermarchaeota in Hydrothermal Sediment.</title>
        <authorList>
            <person name="Zhou Z."/>
            <person name="Liu Y."/>
            <person name="Xu W."/>
            <person name="Pan J."/>
            <person name="Luo Z.H."/>
            <person name="Li M."/>
        </authorList>
    </citation>
    <scope>NUCLEOTIDE SEQUENCE [LARGE SCALE GENOMIC DNA]</scope>
    <source>
        <strain evidence="3">SpSt-914</strain>
    </source>
</reference>
<gene>
    <name evidence="3" type="ORF">ENX16_07355</name>
</gene>
<dbReference type="Pfam" id="PF05193">
    <property type="entry name" value="Peptidase_M16_C"/>
    <property type="match status" value="1"/>
</dbReference>
<organism evidence="3">
    <name type="scientific">candidate division WOR-3 bacterium</name>
    <dbReference type="NCBI Taxonomy" id="2052148"/>
    <lineage>
        <taxon>Bacteria</taxon>
        <taxon>Bacteria division WOR-3</taxon>
    </lineage>
</organism>
<feature type="domain" description="Peptidase M16 C-terminal" evidence="2">
    <location>
        <begin position="184"/>
        <end position="355"/>
    </location>
</feature>
<sequence length="441" mass="49890">MRPALFLLSIIITISFGIPVRRDSLNNGLILLTCEDHRLPIVDLALICRSGAGVEPKEKAGIATLCARMLLRGTTKISADSIATLLDYLGARYSAGADFDHLYLNFRLLSKDLSSGLDLLADLTLNPAFPNEEFIRTREEVLTAARRAYENPGVVVAMEFDRLLFGNHRYALPVSGDTATIPDIKVEDLRQFHQTYLVPNNCFVIAVGDINPQELQEAIYNRFGNWRPKPVPQPLDPEFKLPEKTVIKLITRKDMNQTYIHFGHPGISALDSDLIPVRLMSYILGGPPLSSRLGLAVREYAGLAYDVRCWFDRRLLTGAFRATVQTAKPAEAIKKMFIEIRRMNEAGATQQELFKAHNYFTGSFPLTYSSNQGKLEQIKNQELYRYGTDWLETYPQKVRATTLKQVNSTARERLKPDHYIMVIMGNVSKDDLHLQNVEWLE</sequence>
<dbReference type="PANTHER" id="PTHR11851:SF224">
    <property type="entry name" value="PROCESSING PROTEASE"/>
    <property type="match status" value="1"/>
</dbReference>
<dbReference type="InterPro" id="IPR007863">
    <property type="entry name" value="Peptidase_M16_C"/>
</dbReference>
<dbReference type="SUPFAM" id="SSF63411">
    <property type="entry name" value="LuxS/MPP-like metallohydrolase"/>
    <property type="match status" value="2"/>
</dbReference>